<reference evidence="2" key="1">
    <citation type="submission" date="2015-05" db="EMBL/GenBank/DDBJ databases">
        <title>Permanent draft genome of Rhodopirellula islandicus K833.</title>
        <authorList>
            <person name="Kizina J."/>
            <person name="Richter M."/>
            <person name="Glockner F.O."/>
            <person name="Harder J."/>
        </authorList>
    </citation>
    <scope>NUCLEOTIDE SEQUENCE [LARGE SCALE GENOMIC DNA]</scope>
    <source>
        <strain evidence="2">K833</strain>
    </source>
</reference>
<dbReference type="AlphaFoldDB" id="A0A0J1B885"/>
<dbReference type="PATRIC" id="fig|595434.4.peg.4953"/>
<evidence type="ECO:0000259" key="1">
    <source>
        <dbReference type="Pfam" id="PF04230"/>
    </source>
</evidence>
<dbReference type="OrthoDB" id="9799278at2"/>
<gene>
    <name evidence="2" type="ORF">RISK_005218</name>
</gene>
<evidence type="ECO:0000313" key="2">
    <source>
        <dbReference type="EMBL" id="KLU02922.1"/>
    </source>
</evidence>
<dbReference type="RefSeq" id="WP_047816278.1">
    <property type="nucleotide sequence ID" value="NZ_LECT01000043.1"/>
</dbReference>
<evidence type="ECO:0000313" key="3">
    <source>
        <dbReference type="Proteomes" id="UP000036367"/>
    </source>
</evidence>
<organism evidence="2 3">
    <name type="scientific">Rhodopirellula islandica</name>
    <dbReference type="NCBI Taxonomy" id="595434"/>
    <lineage>
        <taxon>Bacteria</taxon>
        <taxon>Pseudomonadati</taxon>
        <taxon>Planctomycetota</taxon>
        <taxon>Planctomycetia</taxon>
        <taxon>Pirellulales</taxon>
        <taxon>Pirellulaceae</taxon>
        <taxon>Rhodopirellula</taxon>
    </lineage>
</organism>
<proteinExistence type="predicted"/>
<accession>A0A0J1B885</accession>
<dbReference type="STRING" id="595434.RISK_005218"/>
<dbReference type="Proteomes" id="UP000036367">
    <property type="component" value="Unassembled WGS sequence"/>
</dbReference>
<name>A0A0J1B885_RHOIS</name>
<feature type="domain" description="Polysaccharide pyruvyl transferase" evidence="1">
    <location>
        <begin position="13"/>
        <end position="289"/>
    </location>
</feature>
<dbReference type="InterPro" id="IPR007345">
    <property type="entry name" value="Polysacch_pyruvyl_Trfase"/>
</dbReference>
<sequence>MTIGILTFHDGPNHGAFLQAWSTLQTLRSAGHDAHIINYKNPEHQQMERPFKAKSLRNPINMFRSWQKTMAFARDQRRFNLGPQICSPSQIDEIHYNTVVIGSDVVWNYQLFGYDPVFFGRVNAKRRIAFSASAGSVTPRDQHPPEMQKDLTQFDAISVRDQNTLQIVKEVASIDATVTLDPALMYDFTIDCDVSNARTENTLLVYSFLQSHETNQLAKDYASAHQLQIKCIGYPPPLRAKKYCDIVDMTCGPFEFIQEFSKAHTVLTSTFHGVVFSLKSGRPFLFVSSNKTHNRVASLLDTFGIAHELELDKEGAVHLFSPNYSSVTQRIRQVGKETREWLLSNL</sequence>
<comment type="caution">
    <text evidence="2">The sequence shown here is derived from an EMBL/GenBank/DDBJ whole genome shotgun (WGS) entry which is preliminary data.</text>
</comment>
<keyword evidence="3" id="KW-1185">Reference proteome</keyword>
<protein>
    <recommendedName>
        <fullName evidence="1">Polysaccharide pyruvyl transferase domain-containing protein</fullName>
    </recommendedName>
</protein>
<dbReference type="Pfam" id="PF04230">
    <property type="entry name" value="PS_pyruv_trans"/>
    <property type="match status" value="1"/>
</dbReference>
<dbReference type="EMBL" id="LECT01000043">
    <property type="protein sequence ID" value="KLU02922.1"/>
    <property type="molecule type" value="Genomic_DNA"/>
</dbReference>